<protein>
    <submittedName>
        <fullName evidence="5">AMP-dependent synthetase and ligase</fullName>
    </submittedName>
</protein>
<dbReference type="Gene3D" id="3.40.50.12780">
    <property type="entry name" value="N-terminal domain of ligase-like"/>
    <property type="match status" value="1"/>
</dbReference>
<dbReference type="InterPro" id="IPR025110">
    <property type="entry name" value="AMP-bd_C"/>
</dbReference>
<accession>A4X8M8</accession>
<dbReference type="RefSeq" id="WP_012014009.1">
    <property type="nucleotide sequence ID" value="NC_009380.1"/>
</dbReference>
<keyword evidence="2 5" id="KW-0436">Ligase</keyword>
<dbReference type="SUPFAM" id="SSF56801">
    <property type="entry name" value="Acetyl-CoA synthetase-like"/>
    <property type="match status" value="1"/>
</dbReference>
<dbReference type="AlphaFoldDB" id="A4X8M8"/>
<gene>
    <name evidence="5" type="ordered locus">Strop_2787</name>
</gene>
<reference evidence="6" key="1">
    <citation type="journal article" date="2007" name="Proc. Natl. Acad. Sci. U.S.A.">
        <title>Genome sequencing reveals complex secondary metabolome in the marine actinomycete Salinispora tropica.</title>
        <authorList>
            <person name="Udwary D.W."/>
            <person name="Zeigler L."/>
            <person name="Asolkar R.N."/>
            <person name="Singan V."/>
            <person name="Lapidus A."/>
            <person name="Fenical W."/>
            <person name="Jensen P.R."/>
            <person name="Moore B.S."/>
        </authorList>
    </citation>
    <scope>NUCLEOTIDE SEQUENCE [LARGE SCALE GENOMIC DNA]</scope>
    <source>
        <strain evidence="6">ATCC BAA-916 / DSM 44818 / CNB-440</strain>
    </source>
</reference>
<dbReference type="PATRIC" id="fig|369723.5.peg.2872"/>
<evidence type="ECO:0000259" key="3">
    <source>
        <dbReference type="Pfam" id="PF00501"/>
    </source>
</evidence>
<evidence type="ECO:0000256" key="1">
    <source>
        <dbReference type="ARBA" id="ARBA00006432"/>
    </source>
</evidence>
<dbReference type="Gene3D" id="3.30.300.30">
    <property type="match status" value="1"/>
</dbReference>
<dbReference type="KEGG" id="stp:Strop_2787"/>
<dbReference type="STRING" id="369723.Strop_2787"/>
<dbReference type="HOGENOM" id="CLU_000022_59_0_11"/>
<dbReference type="PANTHER" id="PTHR43201">
    <property type="entry name" value="ACYL-COA SYNTHETASE"/>
    <property type="match status" value="1"/>
</dbReference>
<dbReference type="eggNOG" id="COG0318">
    <property type="taxonomic scope" value="Bacteria"/>
</dbReference>
<dbReference type="InterPro" id="IPR045851">
    <property type="entry name" value="AMP-bd_C_sf"/>
</dbReference>
<feature type="domain" description="AMP-binding enzyme C-terminal" evidence="4">
    <location>
        <begin position="421"/>
        <end position="499"/>
    </location>
</feature>
<name>A4X8M8_SALTO</name>
<dbReference type="PANTHER" id="PTHR43201:SF5">
    <property type="entry name" value="MEDIUM-CHAIN ACYL-COA LIGASE ACSF2, MITOCHONDRIAL"/>
    <property type="match status" value="1"/>
</dbReference>
<sequence>MVVMLTDPLAGGAGGPALRDSAGELDWSALDARVNRWVRLLRAENLQVGDTMAVVCGNRRETFEVLLAALHTGVTVVPVNWHLTAPEITYLLSDSASRLVLTEPRYAAVVAEAVHSCPAPVRAMVTGEREHAGCTPVEPLLAGLPADEPTDQVCGSILLYTSGTTGAPKGVRNGLFRVGAPFARVDRLLAYAGRVLGVPARGAVLLVGPWYHSAQVFFALLPLLRGSRLVMHDRFDPESFLAAVAEHRITACHLVPTQFVRLLRLPADVRAAADVGSLRMVWHGGGPCPVEVKRQMIEWWGPVVVEYYAATEAGVVTLMDADSWLRHPGSVGRAVPPNEIVIVDDEGNPLPAGQAGRVFVHRVGQTFEYHNAPQKTRDAHLRAGVFTYGETGYLDSDGYLYLTGRAGDVVISGGVNIYPAEVQTVLLSHPAVRDAAVTGEPDDEYGERVVAIVEVDSARLDPERGGEVLAAFCRRSLAGFKVPRRWRFVPELPRDGTGKLRQEVLRGLLGTEMSGGRS</sequence>
<dbReference type="GO" id="GO:0006631">
    <property type="term" value="P:fatty acid metabolic process"/>
    <property type="evidence" value="ECO:0007669"/>
    <property type="project" value="TreeGrafter"/>
</dbReference>
<dbReference type="Pfam" id="PF00501">
    <property type="entry name" value="AMP-binding"/>
    <property type="match status" value="1"/>
</dbReference>
<evidence type="ECO:0000256" key="2">
    <source>
        <dbReference type="ARBA" id="ARBA00022598"/>
    </source>
</evidence>
<comment type="similarity">
    <text evidence="1">Belongs to the ATP-dependent AMP-binding enzyme family.</text>
</comment>
<dbReference type="EMBL" id="CP000667">
    <property type="protein sequence ID" value="ABP55228.1"/>
    <property type="molecule type" value="Genomic_DNA"/>
</dbReference>
<dbReference type="InterPro" id="IPR020845">
    <property type="entry name" value="AMP-binding_CS"/>
</dbReference>
<evidence type="ECO:0000313" key="5">
    <source>
        <dbReference type="EMBL" id="ABP55228.1"/>
    </source>
</evidence>
<dbReference type="GO" id="GO:0031956">
    <property type="term" value="F:medium-chain fatty acid-CoA ligase activity"/>
    <property type="evidence" value="ECO:0007669"/>
    <property type="project" value="TreeGrafter"/>
</dbReference>
<evidence type="ECO:0000313" key="6">
    <source>
        <dbReference type="Proteomes" id="UP000000235"/>
    </source>
</evidence>
<keyword evidence="6" id="KW-1185">Reference proteome</keyword>
<dbReference type="Proteomes" id="UP000000235">
    <property type="component" value="Chromosome"/>
</dbReference>
<dbReference type="InterPro" id="IPR000873">
    <property type="entry name" value="AMP-dep_synth/lig_dom"/>
</dbReference>
<feature type="domain" description="AMP-dependent synthetase/ligase" evidence="3">
    <location>
        <begin position="16"/>
        <end position="364"/>
    </location>
</feature>
<dbReference type="PROSITE" id="PS00455">
    <property type="entry name" value="AMP_BINDING"/>
    <property type="match status" value="1"/>
</dbReference>
<evidence type="ECO:0000259" key="4">
    <source>
        <dbReference type="Pfam" id="PF13193"/>
    </source>
</evidence>
<organism evidence="5 6">
    <name type="scientific">Salinispora tropica (strain ATCC BAA-916 / DSM 44818 / JCM 13857 / NBRC 105044 / CNB-440)</name>
    <dbReference type="NCBI Taxonomy" id="369723"/>
    <lineage>
        <taxon>Bacteria</taxon>
        <taxon>Bacillati</taxon>
        <taxon>Actinomycetota</taxon>
        <taxon>Actinomycetes</taxon>
        <taxon>Micromonosporales</taxon>
        <taxon>Micromonosporaceae</taxon>
        <taxon>Salinispora</taxon>
    </lineage>
</organism>
<proteinExistence type="inferred from homology"/>
<dbReference type="Pfam" id="PF13193">
    <property type="entry name" value="AMP-binding_C"/>
    <property type="match status" value="1"/>
</dbReference>
<dbReference type="InterPro" id="IPR042099">
    <property type="entry name" value="ANL_N_sf"/>
</dbReference>